<dbReference type="InterPro" id="IPR023346">
    <property type="entry name" value="Lysozyme-like_dom_sf"/>
</dbReference>
<dbReference type="Proteomes" id="UP000217545">
    <property type="component" value="Chromosome"/>
</dbReference>
<dbReference type="AlphaFoldDB" id="A0AAC9Z7U6"/>
<proteinExistence type="inferred from homology"/>
<dbReference type="PANTHER" id="PTHR37423">
    <property type="entry name" value="SOLUBLE LYTIC MUREIN TRANSGLYCOSYLASE-RELATED"/>
    <property type="match status" value="1"/>
</dbReference>
<name>A0AAC9Z7U6_9RHOB</name>
<evidence type="ECO:0000259" key="4">
    <source>
        <dbReference type="Pfam" id="PF01464"/>
    </source>
</evidence>
<comment type="similarity">
    <text evidence="1">Belongs to the transglycosylase Slt family.</text>
</comment>
<evidence type="ECO:0000313" key="5">
    <source>
        <dbReference type="EMBL" id="ATF05187.1"/>
    </source>
</evidence>
<feature type="signal peptide" evidence="3">
    <location>
        <begin position="1"/>
        <end position="22"/>
    </location>
</feature>
<sequence>MSKRRLHIIAGLVYFAAPLAHAQGVPTFDASMFLQRERVLQHGEQDLALQRDRLSKDEELEELEQEQLQALEDILDASTLASGNSGALVASLEAGSSPESAAETLYGPVDPNPGAGQMFGDASGSIEALIIRAAHETHHMSGVRAAGLSPKQWRCLLQALIWQESRFTIGARSPVGAFGLTQIMPGTAQDLGIYPAYYENPYVQVTGGARYLAQMLAMFDGNIIHGLAAYNAGPGNVQRYGGVPPFAETQHYVQVIPERYNLYLARVGGVDARGTIDPVLLANSTMSLTTFGAGVYGDYSLVSVQAAALRIQDVITRIGETDDIHAAMSLNTYARAELARLIAIRTRLKAAHTRPLGAAELAMAAAQAGEQDFMQFDLEALR</sequence>
<evidence type="ECO:0000256" key="2">
    <source>
        <dbReference type="ARBA" id="ARBA00009387"/>
    </source>
</evidence>
<dbReference type="InterPro" id="IPR008258">
    <property type="entry name" value="Transglycosylase_SLT_dom_1"/>
</dbReference>
<comment type="similarity">
    <text evidence="2">Belongs to the virb1 family.</text>
</comment>
<feature type="domain" description="Transglycosylase SLT" evidence="4">
    <location>
        <begin position="146"/>
        <end position="249"/>
    </location>
</feature>
<protein>
    <submittedName>
        <fullName evidence="5">Lytic transglycosylase-like protein</fullName>
    </submittedName>
</protein>
<organism evidence="5 6">
    <name type="scientific">Phaeobacter gallaeciensis</name>
    <dbReference type="NCBI Taxonomy" id="60890"/>
    <lineage>
        <taxon>Bacteria</taxon>
        <taxon>Pseudomonadati</taxon>
        <taxon>Pseudomonadota</taxon>
        <taxon>Alphaproteobacteria</taxon>
        <taxon>Rhodobacterales</taxon>
        <taxon>Roseobacteraceae</taxon>
        <taxon>Phaeobacter</taxon>
    </lineage>
</organism>
<dbReference type="PANTHER" id="PTHR37423:SF2">
    <property type="entry name" value="MEMBRANE-BOUND LYTIC MUREIN TRANSGLYCOSYLASE C"/>
    <property type="match status" value="1"/>
</dbReference>
<dbReference type="CDD" id="cd00254">
    <property type="entry name" value="LT-like"/>
    <property type="match status" value="1"/>
</dbReference>
<dbReference type="Gene3D" id="1.10.530.10">
    <property type="match status" value="1"/>
</dbReference>
<feature type="chain" id="PRO_5042095462" evidence="3">
    <location>
        <begin position="23"/>
        <end position="382"/>
    </location>
</feature>
<accession>A0AAC9Z7U6</accession>
<evidence type="ECO:0000313" key="6">
    <source>
        <dbReference type="Proteomes" id="UP000217545"/>
    </source>
</evidence>
<evidence type="ECO:0000256" key="3">
    <source>
        <dbReference type="SAM" id="SignalP"/>
    </source>
</evidence>
<dbReference type="EMBL" id="CP010784">
    <property type="protein sequence ID" value="ATF05187.1"/>
    <property type="molecule type" value="Genomic_DNA"/>
</dbReference>
<reference evidence="5 6" key="1">
    <citation type="journal article" date="2017" name="Front. Microbiol.">
        <title>Phaeobacter piscinae sp. nov., a species of the Roseobacter group and potential aquaculture probiont.</title>
        <authorList>
            <person name="Sonnenschein E.C."/>
            <person name="Phippen C.B.W."/>
            <person name="Nielsen K.F."/>
            <person name="Mateiu R.V."/>
            <person name="Melchiorsen J."/>
            <person name="Gram L."/>
            <person name="Overmann J."/>
            <person name="Freese H.M."/>
        </authorList>
    </citation>
    <scope>NUCLEOTIDE SEQUENCE [LARGE SCALE GENOMIC DNA]</scope>
    <source>
        <strain evidence="5 6">P63</strain>
    </source>
</reference>
<gene>
    <name evidence="5" type="ORF">PhaeoP63_01096</name>
</gene>
<dbReference type="SUPFAM" id="SSF53955">
    <property type="entry name" value="Lysozyme-like"/>
    <property type="match status" value="1"/>
</dbReference>
<keyword evidence="3" id="KW-0732">Signal</keyword>
<evidence type="ECO:0000256" key="1">
    <source>
        <dbReference type="ARBA" id="ARBA00007734"/>
    </source>
</evidence>
<dbReference type="Pfam" id="PF01464">
    <property type="entry name" value="SLT"/>
    <property type="match status" value="1"/>
</dbReference>